<dbReference type="AlphaFoldDB" id="A0A9P6PMH2"/>
<accession>A0A9P6PMH2</accession>
<protein>
    <recommendedName>
        <fullName evidence="3">F-box domain-containing protein</fullName>
    </recommendedName>
</protein>
<evidence type="ECO:0000313" key="2">
    <source>
        <dbReference type="Proteomes" id="UP000726737"/>
    </source>
</evidence>
<sequence>MKSPLIQQKALQLPEIRRRISKFVAVTDAISCAQICKDWSEDFAFPIWYEVDFKVHETFEMLDPGVISKYGHHIRIVKNLKTQSLQRDVALFSGFLIDTFQHLRVTTLTASISQVFKPDPGSTSSTLGFSLLIHFPNLIHWQVYNLTATLSVPIEEIKAETRMCCPKLAIIDTWITPSPVLYGFLADAFRNLKFVTFSYREFSRDIILALLLHKATLIKISTFWDYDKQTTERDELPHEDDHFQNGRVMQFLPCSCPNLQTLALERHQMDIDHVEESEWACKQLRSLRVRIRGLDTEGKVDRALQLWLQERRKKNGMDKKKWKETKEDVANEFVSSQVSVEERVARHLLTFDKLEEVWLGTRTCYVSKTI</sequence>
<proteinExistence type="predicted"/>
<keyword evidence="2" id="KW-1185">Reference proteome</keyword>
<dbReference type="EMBL" id="JAAAJA010000936">
    <property type="protein sequence ID" value="KAG0248706.1"/>
    <property type="molecule type" value="Genomic_DNA"/>
</dbReference>
<evidence type="ECO:0000313" key="1">
    <source>
        <dbReference type="EMBL" id="KAG0248706.1"/>
    </source>
</evidence>
<comment type="caution">
    <text evidence="1">The sequence shown here is derived from an EMBL/GenBank/DDBJ whole genome shotgun (WGS) entry which is preliminary data.</text>
</comment>
<organism evidence="1 2">
    <name type="scientific">Mortierella polycephala</name>
    <dbReference type="NCBI Taxonomy" id="41804"/>
    <lineage>
        <taxon>Eukaryota</taxon>
        <taxon>Fungi</taxon>
        <taxon>Fungi incertae sedis</taxon>
        <taxon>Mucoromycota</taxon>
        <taxon>Mortierellomycotina</taxon>
        <taxon>Mortierellomycetes</taxon>
        <taxon>Mortierellales</taxon>
        <taxon>Mortierellaceae</taxon>
        <taxon>Mortierella</taxon>
    </lineage>
</organism>
<evidence type="ECO:0008006" key="3">
    <source>
        <dbReference type="Google" id="ProtNLM"/>
    </source>
</evidence>
<name>A0A9P6PMH2_9FUNG</name>
<gene>
    <name evidence="1" type="ORF">BG011_009989</name>
</gene>
<dbReference type="Proteomes" id="UP000726737">
    <property type="component" value="Unassembled WGS sequence"/>
</dbReference>
<reference evidence="1" key="1">
    <citation type="journal article" date="2020" name="Fungal Divers.">
        <title>Resolving the Mortierellaceae phylogeny through synthesis of multi-gene phylogenetics and phylogenomics.</title>
        <authorList>
            <person name="Vandepol N."/>
            <person name="Liber J."/>
            <person name="Desiro A."/>
            <person name="Na H."/>
            <person name="Kennedy M."/>
            <person name="Barry K."/>
            <person name="Grigoriev I.V."/>
            <person name="Miller A.N."/>
            <person name="O'Donnell K."/>
            <person name="Stajich J.E."/>
            <person name="Bonito G."/>
        </authorList>
    </citation>
    <scope>NUCLEOTIDE SEQUENCE</scope>
    <source>
        <strain evidence="1">KOD948</strain>
    </source>
</reference>
<dbReference type="OrthoDB" id="2360932at2759"/>